<feature type="compositionally biased region" description="Acidic residues" evidence="1">
    <location>
        <begin position="65"/>
        <end position="74"/>
    </location>
</feature>
<name>A0A3L6SRZ8_PANMI</name>
<dbReference type="AlphaFoldDB" id="A0A3L6SRZ8"/>
<dbReference type="Pfam" id="PF12274">
    <property type="entry name" value="DUF3615"/>
    <property type="match status" value="1"/>
</dbReference>
<feature type="domain" description="DUF3615" evidence="2">
    <location>
        <begin position="138"/>
        <end position="231"/>
    </location>
</feature>
<sequence>MVGHRLPARPEGGPPPCRRKEARAREGSDSGDSEPAGEAAKRARHAAEPAVDSGTVPSGSRAEKEIEEGSVDDEGGMRKGRKRRPCADRAQGEEIEERRIVLDAIKRADPAVKPAVDSGTLPTGSRVEKEIEEGSVDDVEAENIEKDPHHMHMNFIARDVKTGLEKTFFAELFMFNDVDDGNSGYVTTACEIIDCNSSGGLRMKGFPDGKFPPDYYDGENCYSCTERIKHPPGTVYRAGLDVLGYVHALDSVQPELLISVLAVTELVLHYFDQKIAGVLQLINLSCELMGLGEYKPALWRFTWKDRFIDDQHGKPASVLAACKDQTGLGDLAAKDAILKKDPVWSKKTKVHRCFHMIKERGAVTVATKANPQETQVSYKVRRYEGFEMGTEGAINASLKQFMRVGHMVGVFPVESRSWTSSSCGGWEDVSRGFGYFSEEWDAAIMNKNEFDMDTDMTEKEGNGVRHRG</sequence>
<evidence type="ECO:0000313" key="4">
    <source>
        <dbReference type="Proteomes" id="UP000275267"/>
    </source>
</evidence>
<organism evidence="3 4">
    <name type="scientific">Panicum miliaceum</name>
    <name type="common">Proso millet</name>
    <name type="synonym">Broomcorn millet</name>
    <dbReference type="NCBI Taxonomy" id="4540"/>
    <lineage>
        <taxon>Eukaryota</taxon>
        <taxon>Viridiplantae</taxon>
        <taxon>Streptophyta</taxon>
        <taxon>Embryophyta</taxon>
        <taxon>Tracheophyta</taxon>
        <taxon>Spermatophyta</taxon>
        <taxon>Magnoliopsida</taxon>
        <taxon>Liliopsida</taxon>
        <taxon>Poales</taxon>
        <taxon>Poaceae</taxon>
        <taxon>PACMAD clade</taxon>
        <taxon>Panicoideae</taxon>
        <taxon>Panicodae</taxon>
        <taxon>Paniceae</taxon>
        <taxon>Panicinae</taxon>
        <taxon>Panicum</taxon>
        <taxon>Panicum sect. Panicum</taxon>
    </lineage>
</organism>
<keyword evidence="4" id="KW-1185">Reference proteome</keyword>
<evidence type="ECO:0000259" key="2">
    <source>
        <dbReference type="Pfam" id="PF12274"/>
    </source>
</evidence>
<dbReference type="Proteomes" id="UP000275267">
    <property type="component" value="Unassembled WGS sequence"/>
</dbReference>
<dbReference type="EMBL" id="PQIB02000004">
    <property type="protein sequence ID" value="RLN24337.1"/>
    <property type="molecule type" value="Genomic_DNA"/>
</dbReference>
<evidence type="ECO:0000313" key="3">
    <source>
        <dbReference type="EMBL" id="RLN24337.1"/>
    </source>
</evidence>
<dbReference type="InterPro" id="IPR022059">
    <property type="entry name" value="DUF3615"/>
</dbReference>
<gene>
    <name evidence="3" type="ORF">C2845_PM07G05510</name>
</gene>
<feature type="region of interest" description="Disordered" evidence="1">
    <location>
        <begin position="113"/>
        <end position="135"/>
    </location>
</feature>
<accession>A0A3L6SRZ8</accession>
<evidence type="ECO:0000256" key="1">
    <source>
        <dbReference type="SAM" id="MobiDB-lite"/>
    </source>
</evidence>
<feature type="region of interest" description="Disordered" evidence="1">
    <location>
        <begin position="1"/>
        <end position="91"/>
    </location>
</feature>
<reference evidence="4" key="1">
    <citation type="journal article" date="2019" name="Nat. Commun.">
        <title>The genome of broomcorn millet.</title>
        <authorList>
            <person name="Zou C."/>
            <person name="Miki D."/>
            <person name="Li D."/>
            <person name="Tang Q."/>
            <person name="Xiao L."/>
            <person name="Rajput S."/>
            <person name="Deng P."/>
            <person name="Jia W."/>
            <person name="Huang R."/>
            <person name="Zhang M."/>
            <person name="Sun Y."/>
            <person name="Hu J."/>
            <person name="Fu X."/>
            <person name="Schnable P.S."/>
            <person name="Li F."/>
            <person name="Zhang H."/>
            <person name="Feng B."/>
            <person name="Zhu X."/>
            <person name="Liu R."/>
            <person name="Schnable J.C."/>
            <person name="Zhu J.-K."/>
            <person name="Zhang H."/>
        </authorList>
    </citation>
    <scope>NUCLEOTIDE SEQUENCE [LARGE SCALE GENOMIC DNA]</scope>
</reference>
<protein>
    <recommendedName>
        <fullName evidence="2">DUF3615 domain-containing protein</fullName>
    </recommendedName>
</protein>
<comment type="caution">
    <text evidence="3">The sequence shown here is derived from an EMBL/GenBank/DDBJ whole genome shotgun (WGS) entry which is preliminary data.</text>
</comment>
<proteinExistence type="predicted"/>